<comment type="similarity">
    <text evidence="2 9">Belongs to the CN hydrolase family. Apolipoprotein N-acyltransferase subfamily.</text>
</comment>
<dbReference type="GO" id="GO:0016410">
    <property type="term" value="F:N-acyltransferase activity"/>
    <property type="evidence" value="ECO:0007669"/>
    <property type="project" value="UniProtKB-UniRule"/>
</dbReference>
<proteinExistence type="inferred from homology"/>
<evidence type="ECO:0000256" key="6">
    <source>
        <dbReference type="ARBA" id="ARBA00022989"/>
    </source>
</evidence>
<comment type="caution">
    <text evidence="11">The sequence shown here is derived from an EMBL/GenBank/DDBJ whole genome shotgun (WGS) entry which is preliminary data.</text>
</comment>
<feature type="transmembrane region" description="Helical" evidence="9">
    <location>
        <begin position="497"/>
        <end position="515"/>
    </location>
</feature>
<dbReference type="EMBL" id="BEXT01000001">
    <property type="protein sequence ID" value="GBC63053.1"/>
    <property type="molecule type" value="Genomic_DNA"/>
</dbReference>
<dbReference type="Gene3D" id="3.60.110.10">
    <property type="entry name" value="Carbon-nitrogen hydrolase"/>
    <property type="match status" value="1"/>
</dbReference>
<evidence type="ECO:0000256" key="7">
    <source>
        <dbReference type="ARBA" id="ARBA00023136"/>
    </source>
</evidence>
<keyword evidence="3 9" id="KW-1003">Cell membrane</keyword>
<dbReference type="HAMAP" id="MF_01148">
    <property type="entry name" value="Lnt"/>
    <property type="match status" value="1"/>
</dbReference>
<dbReference type="Pfam" id="PF20154">
    <property type="entry name" value="LNT_N"/>
    <property type="match status" value="1"/>
</dbReference>
<dbReference type="Proteomes" id="UP000288096">
    <property type="component" value="Unassembled WGS sequence"/>
</dbReference>
<evidence type="ECO:0000256" key="1">
    <source>
        <dbReference type="ARBA" id="ARBA00004651"/>
    </source>
</evidence>
<feature type="transmembrane region" description="Helical" evidence="9">
    <location>
        <begin position="117"/>
        <end position="143"/>
    </location>
</feature>
<dbReference type="RefSeq" id="WP_166405204.1">
    <property type="nucleotide sequence ID" value="NZ_BEXT01000001.1"/>
</dbReference>
<keyword evidence="11" id="KW-0449">Lipoprotein</keyword>
<dbReference type="InterPro" id="IPR036526">
    <property type="entry name" value="C-N_Hydrolase_sf"/>
</dbReference>
<evidence type="ECO:0000259" key="10">
    <source>
        <dbReference type="PROSITE" id="PS50263"/>
    </source>
</evidence>
<evidence type="ECO:0000256" key="4">
    <source>
        <dbReference type="ARBA" id="ARBA00022679"/>
    </source>
</evidence>
<evidence type="ECO:0000256" key="5">
    <source>
        <dbReference type="ARBA" id="ARBA00022692"/>
    </source>
</evidence>
<comment type="pathway">
    <text evidence="9">Protein modification; lipoprotein biosynthesis (N-acyl transfer).</text>
</comment>
<feature type="transmembrane region" description="Helical" evidence="9">
    <location>
        <begin position="86"/>
        <end position="110"/>
    </location>
</feature>
<keyword evidence="8 9" id="KW-0012">Acyltransferase</keyword>
<sequence length="520" mass="57630">MKIQRKEIEQFFLAALSGLLMTGAFPKPGLDGLAWCAMVPLLFALKDVSGRMGFRLGFVAGMVHYSGLMYWLVFTMRTYGHMPLFMAIPLLFLLAAYLALYVALFSALLTGLKSKPVFLLAGIPVFWTGLEYVRAFLMTGFPWELLGYSQYRHLHLIQISDILGVYGVSFLIALCNSAIFLILLHMTGKGWQGRLPDRRTAGTAGALALAALALTLVYGTWRIRDTDRLAAGAQTLSAAAVQGNIDQSLKWQPACQKSSTEKYVRLSLSVNGENPDLVVWPETAAPFYFDYNRRLKQILVRGVREAGTHFLIGIPSATRQGEQVAFYNSAYLIRPDGQIGGKYHKVHLVPFGEYVPLKKWLPFVRKIVAQVGDFRTGQKGAVLDPDHLKLGVMICYEIIFPDLSRAVADNGAGLLVNITNDAWYGTTGAPYQHFSMAVFRAVENKRSLVRSANTGISGFIDPVGRIAGTTRLFEDAVTTHALPVLETRTFYTRHGDLFAACCLAISLLLPVVTYIRRIRK</sequence>
<dbReference type="InterPro" id="IPR004563">
    <property type="entry name" value="Apolipo_AcylTrfase"/>
</dbReference>
<reference evidence="12" key="2">
    <citation type="submission" date="2019-01" db="EMBL/GenBank/DDBJ databases">
        <title>Genome sequence of Desulfonema ishimotonii strain Tokyo 01.</title>
        <authorList>
            <person name="Fukui M."/>
        </authorList>
    </citation>
    <scope>NUCLEOTIDE SEQUENCE [LARGE SCALE GENOMIC DNA]</scope>
    <source>
        <strain evidence="12">Tokyo 01</strain>
    </source>
</reference>
<feature type="transmembrane region" description="Helical" evidence="9">
    <location>
        <begin position="204"/>
        <end position="221"/>
    </location>
</feature>
<dbReference type="EC" id="2.3.1.269" evidence="9"/>
<dbReference type="InterPro" id="IPR045378">
    <property type="entry name" value="LNT_N"/>
</dbReference>
<protein>
    <recommendedName>
        <fullName evidence="9">Apolipoprotein N-acyltransferase</fullName>
        <shortName evidence="9">ALP N-acyltransferase</shortName>
        <ecNumber evidence="9">2.3.1.269</ecNumber>
    </recommendedName>
</protein>
<dbReference type="SUPFAM" id="SSF56317">
    <property type="entry name" value="Carbon-nitrogen hydrolase"/>
    <property type="match status" value="1"/>
</dbReference>
<evidence type="ECO:0000256" key="8">
    <source>
        <dbReference type="ARBA" id="ARBA00023315"/>
    </source>
</evidence>
<comment type="subcellular location">
    <subcellularLocation>
        <location evidence="1 9">Cell membrane</location>
        <topology evidence="1 9">Multi-pass membrane protein</topology>
    </subcellularLocation>
</comment>
<keyword evidence="5 9" id="KW-0812">Transmembrane</keyword>
<dbReference type="CDD" id="cd07571">
    <property type="entry name" value="ALP_N-acyl_transferase"/>
    <property type="match status" value="1"/>
</dbReference>
<keyword evidence="6 9" id="KW-1133">Transmembrane helix</keyword>
<dbReference type="PANTHER" id="PTHR38686:SF1">
    <property type="entry name" value="APOLIPOPROTEIN N-ACYLTRANSFERASE"/>
    <property type="match status" value="1"/>
</dbReference>
<dbReference type="InterPro" id="IPR003010">
    <property type="entry name" value="C-N_Hydrolase"/>
</dbReference>
<evidence type="ECO:0000256" key="9">
    <source>
        <dbReference type="HAMAP-Rule" id="MF_01148"/>
    </source>
</evidence>
<name>A0A401G1I8_9BACT</name>
<keyword evidence="4 9" id="KW-0808">Transferase</keyword>
<evidence type="ECO:0000256" key="3">
    <source>
        <dbReference type="ARBA" id="ARBA00022475"/>
    </source>
</evidence>
<keyword evidence="12" id="KW-1185">Reference proteome</keyword>
<comment type="catalytic activity">
    <reaction evidence="9">
        <text>N-terminal S-1,2-diacyl-sn-glyceryl-L-cysteinyl-[lipoprotein] + a glycerophospholipid = N-acyl-S-1,2-diacyl-sn-glyceryl-L-cysteinyl-[lipoprotein] + a 2-acyl-sn-glycero-3-phospholipid + H(+)</text>
        <dbReference type="Rhea" id="RHEA:48228"/>
        <dbReference type="Rhea" id="RHEA-COMP:14681"/>
        <dbReference type="Rhea" id="RHEA-COMP:14684"/>
        <dbReference type="ChEBI" id="CHEBI:15378"/>
        <dbReference type="ChEBI" id="CHEBI:136912"/>
        <dbReference type="ChEBI" id="CHEBI:140656"/>
        <dbReference type="ChEBI" id="CHEBI:140657"/>
        <dbReference type="ChEBI" id="CHEBI:140660"/>
        <dbReference type="EC" id="2.3.1.269"/>
    </reaction>
</comment>
<keyword evidence="7 9" id="KW-0472">Membrane</keyword>
<dbReference type="PANTHER" id="PTHR38686">
    <property type="entry name" value="APOLIPOPROTEIN N-ACYLTRANSFERASE"/>
    <property type="match status" value="1"/>
</dbReference>
<reference evidence="12" key="1">
    <citation type="submission" date="2017-11" db="EMBL/GenBank/DDBJ databases">
        <authorList>
            <person name="Watanabe M."/>
            <person name="Kojima H."/>
        </authorList>
    </citation>
    <scope>NUCLEOTIDE SEQUENCE [LARGE SCALE GENOMIC DNA]</scope>
    <source>
        <strain evidence="12">Tokyo 01</strain>
    </source>
</reference>
<dbReference type="NCBIfam" id="TIGR00546">
    <property type="entry name" value="lnt"/>
    <property type="match status" value="1"/>
</dbReference>
<evidence type="ECO:0000313" key="11">
    <source>
        <dbReference type="EMBL" id="GBC63053.1"/>
    </source>
</evidence>
<evidence type="ECO:0000256" key="2">
    <source>
        <dbReference type="ARBA" id="ARBA00010065"/>
    </source>
</evidence>
<comment type="function">
    <text evidence="9">Catalyzes the phospholipid dependent N-acylation of the N-terminal cysteine of apolipoprotein, the last step in lipoprotein maturation.</text>
</comment>
<accession>A0A401G1I8</accession>
<feature type="domain" description="CN hydrolase" evidence="10">
    <location>
        <begin position="241"/>
        <end position="484"/>
    </location>
</feature>
<gene>
    <name evidence="9" type="primary">lnt</name>
    <name evidence="11" type="ORF">DENIS_4042</name>
</gene>
<evidence type="ECO:0000313" key="12">
    <source>
        <dbReference type="Proteomes" id="UP000288096"/>
    </source>
</evidence>
<feature type="transmembrane region" description="Helical" evidence="9">
    <location>
        <begin position="56"/>
        <end position="74"/>
    </location>
</feature>
<dbReference type="AlphaFoldDB" id="A0A401G1I8"/>
<dbReference type="GO" id="GO:0005886">
    <property type="term" value="C:plasma membrane"/>
    <property type="evidence" value="ECO:0007669"/>
    <property type="project" value="UniProtKB-SubCell"/>
</dbReference>
<feature type="transmembrane region" description="Helical" evidence="9">
    <location>
        <begin position="163"/>
        <end position="184"/>
    </location>
</feature>
<dbReference type="PROSITE" id="PS50263">
    <property type="entry name" value="CN_HYDROLASE"/>
    <property type="match status" value="1"/>
</dbReference>
<dbReference type="Pfam" id="PF00795">
    <property type="entry name" value="CN_hydrolase"/>
    <property type="match status" value="1"/>
</dbReference>
<organism evidence="11 12">
    <name type="scientific">Desulfonema ishimotonii</name>
    <dbReference type="NCBI Taxonomy" id="45657"/>
    <lineage>
        <taxon>Bacteria</taxon>
        <taxon>Pseudomonadati</taxon>
        <taxon>Thermodesulfobacteriota</taxon>
        <taxon>Desulfobacteria</taxon>
        <taxon>Desulfobacterales</taxon>
        <taxon>Desulfococcaceae</taxon>
        <taxon>Desulfonema</taxon>
    </lineage>
</organism>
<dbReference type="UniPathway" id="UPA00666"/>
<dbReference type="GO" id="GO:0042158">
    <property type="term" value="P:lipoprotein biosynthetic process"/>
    <property type="evidence" value="ECO:0007669"/>
    <property type="project" value="UniProtKB-UniRule"/>
</dbReference>